<evidence type="ECO:0000256" key="1">
    <source>
        <dbReference type="SAM" id="Coils"/>
    </source>
</evidence>
<reference evidence="4 5" key="1">
    <citation type="submission" date="2019-10" db="EMBL/GenBank/DDBJ databases">
        <title>A soil myxobacterium in the family Polyangiaceae.</title>
        <authorList>
            <person name="Li Y."/>
            <person name="Wang J."/>
        </authorList>
    </citation>
    <scope>NUCLEOTIDE SEQUENCE [LARGE SCALE GENOMIC DNA]</scope>
    <source>
        <strain evidence="4 5">DSM 14734</strain>
    </source>
</reference>
<evidence type="ECO:0000256" key="2">
    <source>
        <dbReference type="SAM" id="MobiDB-lite"/>
    </source>
</evidence>
<evidence type="ECO:0000313" key="4">
    <source>
        <dbReference type="EMBL" id="MRG93452.1"/>
    </source>
</evidence>
<comment type="caution">
    <text evidence="4">The sequence shown here is derived from an EMBL/GenBank/DDBJ whole genome shotgun (WGS) entry which is preliminary data.</text>
</comment>
<keyword evidence="1" id="KW-0175">Coiled coil</keyword>
<evidence type="ECO:0000259" key="3">
    <source>
        <dbReference type="Pfam" id="PF14257"/>
    </source>
</evidence>
<dbReference type="AlphaFoldDB" id="A0A6N7PMR4"/>
<gene>
    <name evidence="4" type="ORF">GF068_16265</name>
</gene>
<feature type="region of interest" description="Disordered" evidence="2">
    <location>
        <begin position="1"/>
        <end position="109"/>
    </location>
</feature>
<keyword evidence="5" id="KW-1185">Reference proteome</keyword>
<sequence length="292" mass="31672">MASTYSTDGIQADEELTIASAGESTADLTASAGDEGASFASTPQGLTLGLRREATPNDAPPPAPPPPPAQVPSPGGNGKKSDAPPKEAPVGGEARPLAEPTGKPLEGDGTVAVMRAPMLVYTARVNMAVFEVKSSLAEVESLARNLGGFLARRNDQSITIRVPAARFDEAIRRIEKLGDMLSRDVQVEDVTEEYLDTEIRLKNARAVRERLEQLLAKATKVEESIQIEKELERVAETIERLEGRMKFLRDRAAFSTITVTFQPQRAAELGKRRFNLPVPWIYQLGLGRLLSL</sequence>
<dbReference type="EMBL" id="WJIE01000004">
    <property type="protein sequence ID" value="MRG93452.1"/>
    <property type="molecule type" value="Genomic_DNA"/>
</dbReference>
<proteinExistence type="predicted"/>
<evidence type="ECO:0000313" key="5">
    <source>
        <dbReference type="Proteomes" id="UP000440224"/>
    </source>
</evidence>
<accession>A0A6N7PMR4</accession>
<dbReference type="InterPro" id="IPR025645">
    <property type="entry name" value="DUF4349"/>
</dbReference>
<protein>
    <submittedName>
        <fullName evidence="4">DUF4349 domain-containing protein</fullName>
    </submittedName>
</protein>
<name>A0A6N7PMR4_9BACT</name>
<feature type="coiled-coil region" evidence="1">
    <location>
        <begin position="194"/>
        <end position="251"/>
    </location>
</feature>
<dbReference type="Proteomes" id="UP000440224">
    <property type="component" value="Unassembled WGS sequence"/>
</dbReference>
<feature type="domain" description="DUF4349" evidence="3">
    <location>
        <begin position="118"/>
        <end position="267"/>
    </location>
</feature>
<dbReference type="Pfam" id="PF14257">
    <property type="entry name" value="DUF4349"/>
    <property type="match status" value="1"/>
</dbReference>
<dbReference type="OrthoDB" id="186919at2"/>
<feature type="compositionally biased region" description="Pro residues" evidence="2">
    <location>
        <begin position="58"/>
        <end position="71"/>
    </location>
</feature>
<organism evidence="4 5">
    <name type="scientific">Polyangium spumosum</name>
    <dbReference type="NCBI Taxonomy" id="889282"/>
    <lineage>
        <taxon>Bacteria</taxon>
        <taxon>Pseudomonadati</taxon>
        <taxon>Myxococcota</taxon>
        <taxon>Polyangia</taxon>
        <taxon>Polyangiales</taxon>
        <taxon>Polyangiaceae</taxon>
        <taxon>Polyangium</taxon>
    </lineage>
</organism>